<gene>
    <name evidence="1" type="ORF">M9Y10_011955</name>
</gene>
<evidence type="ECO:0000313" key="1">
    <source>
        <dbReference type="EMBL" id="KAK8860291.1"/>
    </source>
</evidence>
<protein>
    <submittedName>
        <fullName evidence="1">Uncharacterized protein</fullName>
    </submittedName>
</protein>
<organism evidence="1 2">
    <name type="scientific">Tritrichomonas musculus</name>
    <dbReference type="NCBI Taxonomy" id="1915356"/>
    <lineage>
        <taxon>Eukaryota</taxon>
        <taxon>Metamonada</taxon>
        <taxon>Parabasalia</taxon>
        <taxon>Tritrichomonadida</taxon>
        <taxon>Tritrichomonadidae</taxon>
        <taxon>Tritrichomonas</taxon>
    </lineage>
</organism>
<dbReference type="Proteomes" id="UP001470230">
    <property type="component" value="Unassembled WGS sequence"/>
</dbReference>
<sequence length="177" mass="21079">MRSLLAYAEEQIKIAKSDIKVDRYNPNDQILEDLVRYELNFKDECHDFCESVNYQLDKTKENIEEMLRSLKEQEIIEIENENSDNIINESENDPDIIEEFNTDINDIANTTLSISELQLMMNLLANYQEKVNSNIIKHETNRIQRERELLKTQKNRALDYLYEIQDYCADLLQLDKH</sequence>
<comment type="caution">
    <text evidence="1">The sequence shown here is derived from an EMBL/GenBank/DDBJ whole genome shotgun (WGS) entry which is preliminary data.</text>
</comment>
<evidence type="ECO:0000313" key="2">
    <source>
        <dbReference type="Proteomes" id="UP001470230"/>
    </source>
</evidence>
<accession>A0ABR2IBV5</accession>
<proteinExistence type="predicted"/>
<name>A0ABR2IBV5_9EUKA</name>
<reference evidence="1 2" key="1">
    <citation type="submission" date="2024-04" db="EMBL/GenBank/DDBJ databases">
        <title>Tritrichomonas musculus Genome.</title>
        <authorList>
            <person name="Alves-Ferreira E."/>
            <person name="Grigg M."/>
            <person name="Lorenzi H."/>
            <person name="Galac M."/>
        </authorList>
    </citation>
    <scope>NUCLEOTIDE SEQUENCE [LARGE SCALE GENOMIC DNA]</scope>
    <source>
        <strain evidence="1 2">EAF2021</strain>
    </source>
</reference>
<dbReference type="EMBL" id="JAPFFF010000018">
    <property type="protein sequence ID" value="KAK8860291.1"/>
    <property type="molecule type" value="Genomic_DNA"/>
</dbReference>
<keyword evidence="2" id="KW-1185">Reference proteome</keyword>